<evidence type="ECO:0000313" key="2">
    <source>
        <dbReference type="EMBL" id="REK69393.1"/>
    </source>
</evidence>
<sequence>MAGEGLQDRINRLKLEGKVADREEQAEGQSGSGQAADPGPVHANEHWRALYARVRAVTEGLRR</sequence>
<gene>
    <name evidence="2" type="ORF">DX130_24870</name>
</gene>
<feature type="region of interest" description="Disordered" evidence="1">
    <location>
        <begin position="1"/>
        <end position="44"/>
    </location>
</feature>
<evidence type="ECO:0000313" key="3">
    <source>
        <dbReference type="Proteomes" id="UP000261905"/>
    </source>
</evidence>
<proteinExistence type="predicted"/>
<dbReference type="Proteomes" id="UP000261905">
    <property type="component" value="Unassembled WGS sequence"/>
</dbReference>
<feature type="compositionally biased region" description="Basic and acidic residues" evidence="1">
    <location>
        <begin position="1"/>
        <end position="25"/>
    </location>
</feature>
<dbReference type="RefSeq" id="WP_116049974.1">
    <property type="nucleotide sequence ID" value="NZ_QUBQ01000008.1"/>
</dbReference>
<dbReference type="AlphaFoldDB" id="A0A371P0D6"/>
<protein>
    <submittedName>
        <fullName evidence="2">Uncharacterized protein</fullName>
    </submittedName>
</protein>
<evidence type="ECO:0000256" key="1">
    <source>
        <dbReference type="SAM" id="MobiDB-lite"/>
    </source>
</evidence>
<dbReference type="EMBL" id="QUBQ01000008">
    <property type="protein sequence ID" value="REK69393.1"/>
    <property type="molecule type" value="Genomic_DNA"/>
</dbReference>
<keyword evidence="3" id="KW-1185">Reference proteome</keyword>
<accession>A0A371P0D6</accession>
<name>A0A371P0D6_9BACL</name>
<organism evidence="2 3">
    <name type="scientific">Paenibacillus paeoniae</name>
    <dbReference type="NCBI Taxonomy" id="2292705"/>
    <lineage>
        <taxon>Bacteria</taxon>
        <taxon>Bacillati</taxon>
        <taxon>Bacillota</taxon>
        <taxon>Bacilli</taxon>
        <taxon>Bacillales</taxon>
        <taxon>Paenibacillaceae</taxon>
        <taxon>Paenibacillus</taxon>
    </lineage>
</organism>
<dbReference type="OrthoDB" id="2657470at2"/>
<comment type="caution">
    <text evidence="2">The sequence shown here is derived from an EMBL/GenBank/DDBJ whole genome shotgun (WGS) entry which is preliminary data.</text>
</comment>
<reference evidence="2 3" key="1">
    <citation type="submission" date="2018-08" db="EMBL/GenBank/DDBJ databases">
        <title>Paenibacillus sp. M4BSY-1, whole genome shotgun sequence.</title>
        <authorList>
            <person name="Tuo L."/>
        </authorList>
    </citation>
    <scope>NUCLEOTIDE SEQUENCE [LARGE SCALE GENOMIC DNA]</scope>
    <source>
        <strain evidence="2 3">M4BSY-1</strain>
    </source>
</reference>